<accession>A0A485KWN4</accession>
<dbReference type="AlphaFoldDB" id="A0A485KWN4"/>
<dbReference type="EMBL" id="CAADRA010005425">
    <property type="protein sequence ID" value="VFT89699.1"/>
    <property type="molecule type" value="Genomic_DNA"/>
</dbReference>
<evidence type="ECO:0000313" key="3">
    <source>
        <dbReference type="Proteomes" id="UP000332933"/>
    </source>
</evidence>
<protein>
    <submittedName>
        <fullName evidence="2">Aste57867_12852 protein</fullName>
    </submittedName>
</protein>
<reference evidence="2 3" key="1">
    <citation type="submission" date="2019-03" db="EMBL/GenBank/DDBJ databases">
        <authorList>
            <person name="Gaulin E."/>
            <person name="Dumas B."/>
        </authorList>
    </citation>
    <scope>NUCLEOTIDE SEQUENCE [LARGE SCALE GENOMIC DNA]</scope>
    <source>
        <strain evidence="2">CBS 568.67</strain>
    </source>
</reference>
<dbReference type="EMBL" id="VJMH01005404">
    <property type="protein sequence ID" value="KAF0696386.1"/>
    <property type="molecule type" value="Genomic_DNA"/>
</dbReference>
<evidence type="ECO:0000313" key="1">
    <source>
        <dbReference type="EMBL" id="KAF0696386.1"/>
    </source>
</evidence>
<evidence type="ECO:0000313" key="2">
    <source>
        <dbReference type="EMBL" id="VFT89699.1"/>
    </source>
</evidence>
<sequence length="121" mass="13456">MSSKVHHELQDAFTRNDHVNVMVELMRSTTEVAAVPGDRTAYVENLQAFSAAQQEPVKALLAQHPGEYIGEPQYFWIDSKVHVPQATAVLVMELASLDVVKEIRGEIIAHIMPMGGFQVDE</sequence>
<gene>
    <name evidence="2" type="primary">Aste57867_12852</name>
    <name evidence="1" type="ORF">As57867_012804</name>
    <name evidence="2" type="ORF">ASTE57867_12852</name>
</gene>
<proteinExistence type="predicted"/>
<reference evidence="1" key="2">
    <citation type="submission" date="2019-06" db="EMBL/GenBank/DDBJ databases">
        <title>Genomics analysis of Aphanomyces spp. identifies a new class of oomycete effector associated with host adaptation.</title>
        <authorList>
            <person name="Gaulin E."/>
        </authorList>
    </citation>
    <scope>NUCLEOTIDE SEQUENCE</scope>
    <source>
        <strain evidence="1">CBS 578.67</strain>
    </source>
</reference>
<name>A0A485KWN4_9STRA</name>
<keyword evidence="3" id="KW-1185">Reference proteome</keyword>
<organism evidence="2 3">
    <name type="scientific">Aphanomyces stellatus</name>
    <dbReference type="NCBI Taxonomy" id="120398"/>
    <lineage>
        <taxon>Eukaryota</taxon>
        <taxon>Sar</taxon>
        <taxon>Stramenopiles</taxon>
        <taxon>Oomycota</taxon>
        <taxon>Saprolegniomycetes</taxon>
        <taxon>Saprolegniales</taxon>
        <taxon>Verrucalvaceae</taxon>
        <taxon>Aphanomyces</taxon>
    </lineage>
</organism>
<dbReference type="Proteomes" id="UP000332933">
    <property type="component" value="Unassembled WGS sequence"/>
</dbReference>
<dbReference type="OrthoDB" id="76485at2759"/>